<evidence type="ECO:0000313" key="2">
    <source>
        <dbReference type="EMBL" id="MFG1708593.1"/>
    </source>
</evidence>
<dbReference type="SUPFAM" id="SSF53474">
    <property type="entry name" value="alpha/beta-Hydrolases"/>
    <property type="match status" value="1"/>
</dbReference>
<reference evidence="2 3" key="1">
    <citation type="submission" date="2024-10" db="EMBL/GenBank/DDBJ databases">
        <authorList>
            <person name="Topkara A.R."/>
            <person name="Saygin H."/>
        </authorList>
    </citation>
    <scope>NUCLEOTIDE SEQUENCE [LARGE SCALE GENOMIC DNA]</scope>
    <source>
        <strain evidence="2 3">M3C6</strain>
    </source>
</reference>
<accession>A0ABW7AR84</accession>
<dbReference type="InterPro" id="IPR000073">
    <property type="entry name" value="AB_hydrolase_1"/>
</dbReference>
<evidence type="ECO:0000259" key="1">
    <source>
        <dbReference type="Pfam" id="PF00561"/>
    </source>
</evidence>
<protein>
    <submittedName>
        <fullName evidence="2">Alpha/beta fold hydrolase</fullName>
    </submittedName>
</protein>
<keyword evidence="3" id="KW-1185">Reference proteome</keyword>
<sequence length="298" mass="32403">MSLSSDPLLPGTHTVSIQGVLQRYHVTGSGPLCLVHPGGPGLGWEYLRMPELEQHLTLVYLEPIGTGGSGHLPRPQDYRIDTYAHFLHSVVEHLNVPSVFLLGHSHGGFVAQQYALIHPAALAGLILYDTSPCTGQEFWDQALATLDRLPQRHPDQPEAATIPRLFRHALAATDNASCTQALRAVLPAYFADYWAREADLAPLRASLRAWVDPMRAEQPPFDVRDRLGQIATPTLIISGAHDFICGPDWGRLLHEGIAHAQFLLLQNSGHLGHLEQPGAFTAAINASTFGAGRPAEAT</sequence>
<dbReference type="Proteomes" id="UP001603978">
    <property type="component" value="Unassembled WGS sequence"/>
</dbReference>
<name>A0ABW7AR84_9ACTN</name>
<dbReference type="EMBL" id="JBICRM010000029">
    <property type="protein sequence ID" value="MFG1708593.1"/>
    <property type="molecule type" value="Genomic_DNA"/>
</dbReference>
<dbReference type="Gene3D" id="3.40.50.1820">
    <property type="entry name" value="alpha/beta hydrolase"/>
    <property type="match status" value="1"/>
</dbReference>
<dbReference type="InterPro" id="IPR029058">
    <property type="entry name" value="AB_hydrolase_fold"/>
</dbReference>
<organism evidence="2 3">
    <name type="scientific">Nonomuraea marmarensis</name>
    <dbReference type="NCBI Taxonomy" id="3351344"/>
    <lineage>
        <taxon>Bacteria</taxon>
        <taxon>Bacillati</taxon>
        <taxon>Actinomycetota</taxon>
        <taxon>Actinomycetes</taxon>
        <taxon>Streptosporangiales</taxon>
        <taxon>Streptosporangiaceae</taxon>
        <taxon>Nonomuraea</taxon>
    </lineage>
</organism>
<dbReference type="PANTHER" id="PTHR43798">
    <property type="entry name" value="MONOACYLGLYCEROL LIPASE"/>
    <property type="match status" value="1"/>
</dbReference>
<comment type="caution">
    <text evidence="2">The sequence shown here is derived from an EMBL/GenBank/DDBJ whole genome shotgun (WGS) entry which is preliminary data.</text>
</comment>
<proteinExistence type="predicted"/>
<dbReference type="RefSeq" id="WP_393172825.1">
    <property type="nucleotide sequence ID" value="NZ_JBICRM010000029.1"/>
</dbReference>
<dbReference type="PANTHER" id="PTHR43798:SF33">
    <property type="entry name" value="HYDROLASE, PUTATIVE (AFU_ORTHOLOGUE AFUA_2G14860)-RELATED"/>
    <property type="match status" value="1"/>
</dbReference>
<feature type="domain" description="AB hydrolase-1" evidence="1">
    <location>
        <begin position="34"/>
        <end position="277"/>
    </location>
</feature>
<dbReference type="InterPro" id="IPR050266">
    <property type="entry name" value="AB_hydrolase_sf"/>
</dbReference>
<keyword evidence="2" id="KW-0378">Hydrolase</keyword>
<evidence type="ECO:0000313" key="3">
    <source>
        <dbReference type="Proteomes" id="UP001603978"/>
    </source>
</evidence>
<dbReference type="GO" id="GO:0016787">
    <property type="term" value="F:hydrolase activity"/>
    <property type="evidence" value="ECO:0007669"/>
    <property type="project" value="UniProtKB-KW"/>
</dbReference>
<dbReference type="Pfam" id="PF00561">
    <property type="entry name" value="Abhydrolase_1"/>
    <property type="match status" value="1"/>
</dbReference>
<gene>
    <name evidence="2" type="ORF">ACFLIM_35875</name>
</gene>